<evidence type="ECO:0000313" key="3">
    <source>
        <dbReference type="Proteomes" id="UP001176468"/>
    </source>
</evidence>
<dbReference type="Proteomes" id="UP001176468">
    <property type="component" value="Unassembled WGS sequence"/>
</dbReference>
<dbReference type="EMBL" id="JAUQSZ010000008">
    <property type="protein sequence ID" value="MDO7843116.1"/>
    <property type="molecule type" value="Genomic_DNA"/>
</dbReference>
<dbReference type="Gene3D" id="3.40.50.10610">
    <property type="entry name" value="ABC-type transport auxiliary lipoprotein component"/>
    <property type="match status" value="1"/>
</dbReference>
<proteinExistence type="predicted"/>
<evidence type="ECO:0000259" key="1">
    <source>
        <dbReference type="Pfam" id="PF03886"/>
    </source>
</evidence>
<protein>
    <submittedName>
        <fullName evidence="2">ABC-type transport auxiliary lipoprotein family protein</fullName>
    </submittedName>
</protein>
<evidence type="ECO:0000313" key="2">
    <source>
        <dbReference type="EMBL" id="MDO7843116.1"/>
    </source>
</evidence>
<name>A0ABT8ZZW5_9SPHN</name>
<feature type="domain" description="ABC-type transport auxiliary lipoprotein component" evidence="1">
    <location>
        <begin position="38"/>
        <end position="186"/>
    </location>
</feature>
<dbReference type="InterPro" id="IPR005586">
    <property type="entry name" value="ABC_trans_aux"/>
</dbReference>
<dbReference type="Pfam" id="PF03886">
    <property type="entry name" value="ABC_trans_aux"/>
    <property type="match status" value="1"/>
</dbReference>
<keyword evidence="2" id="KW-0449">Lipoprotein</keyword>
<accession>A0ABT8ZZW5</accession>
<organism evidence="2 3">
    <name type="scientific">Sphingomonas immobilis</name>
    <dbReference type="NCBI Taxonomy" id="3063997"/>
    <lineage>
        <taxon>Bacteria</taxon>
        <taxon>Pseudomonadati</taxon>
        <taxon>Pseudomonadota</taxon>
        <taxon>Alphaproteobacteria</taxon>
        <taxon>Sphingomonadales</taxon>
        <taxon>Sphingomonadaceae</taxon>
        <taxon>Sphingomonas</taxon>
    </lineage>
</organism>
<comment type="caution">
    <text evidence="2">The sequence shown here is derived from an EMBL/GenBank/DDBJ whole genome shotgun (WGS) entry which is preliminary data.</text>
</comment>
<sequence length="191" mass="19835">MLSWAALPFALSGCISLSPKPPAQLLTLTSSARIPVGGTQNSASAATIVIQNPLAAASLSGVRVPVQMGETAIAYVPKAQWVEPPSRLFQRMLAETVAARTGRVVLSNRQFNADPGAALQGELKSFGIDAGTKEAVVAYDGALTRKDPSVIEKRRFEARVPVAAIDALGSSAALNQAANQVAGEVADWVGK</sequence>
<dbReference type="SUPFAM" id="SSF159594">
    <property type="entry name" value="XCC0632-like"/>
    <property type="match status" value="1"/>
</dbReference>
<keyword evidence="3" id="KW-1185">Reference proteome</keyword>
<reference evidence="2" key="1">
    <citation type="submission" date="2023-07" db="EMBL/GenBank/DDBJ databases">
        <authorList>
            <person name="Kim M.K."/>
        </authorList>
    </citation>
    <scope>NUCLEOTIDE SEQUENCE</scope>
    <source>
        <strain evidence="2">CA1-15</strain>
    </source>
</reference>
<gene>
    <name evidence="2" type="ORF">Q5H94_12345</name>
</gene>